<evidence type="ECO:0000256" key="1">
    <source>
        <dbReference type="SAM" id="MobiDB-lite"/>
    </source>
</evidence>
<dbReference type="AlphaFoldDB" id="A0A6A4RXB4"/>
<feature type="compositionally biased region" description="Basic and acidic residues" evidence="1">
    <location>
        <begin position="16"/>
        <end position="34"/>
    </location>
</feature>
<proteinExistence type="predicted"/>
<feature type="region of interest" description="Disordered" evidence="1">
    <location>
        <begin position="1"/>
        <end position="34"/>
    </location>
</feature>
<reference evidence="2 3" key="1">
    <citation type="submission" date="2019-06" db="EMBL/GenBank/DDBJ databases">
        <title>Draft genomes of female and male turbot (Scophthalmus maximus).</title>
        <authorList>
            <person name="Xu H."/>
            <person name="Xu X.-W."/>
            <person name="Shao C."/>
            <person name="Chen S."/>
        </authorList>
    </citation>
    <scope>NUCLEOTIDE SEQUENCE [LARGE SCALE GENOMIC DNA]</scope>
    <source>
        <strain evidence="2">Ysfricsl-2016a</strain>
        <tissue evidence="2">Blood</tissue>
    </source>
</reference>
<evidence type="ECO:0000313" key="3">
    <source>
        <dbReference type="Proteomes" id="UP000438429"/>
    </source>
</evidence>
<dbReference type="EMBL" id="VEVO01000022">
    <property type="protein sequence ID" value="KAF0023752.1"/>
    <property type="molecule type" value="Genomic_DNA"/>
</dbReference>
<sequence length="101" mass="11385">MADDTCRRSSVSSRLIESDRDTGHRPTDRQRDAVIDEARARCPVTRSVIVSRAAGGGRNCGVHELICARREKVRVRRHVALSSLVSPPPPLLLLPFWRMER</sequence>
<protein>
    <submittedName>
        <fullName evidence="2">Uncharacterized protein</fullName>
    </submittedName>
</protein>
<name>A0A6A4RXB4_SCOMX</name>
<evidence type="ECO:0000313" key="2">
    <source>
        <dbReference type="EMBL" id="KAF0023752.1"/>
    </source>
</evidence>
<dbReference type="Proteomes" id="UP000438429">
    <property type="component" value="Unassembled WGS sequence"/>
</dbReference>
<gene>
    <name evidence="2" type="ORF">F2P81_024382</name>
</gene>
<organism evidence="2 3">
    <name type="scientific">Scophthalmus maximus</name>
    <name type="common">Turbot</name>
    <name type="synonym">Psetta maxima</name>
    <dbReference type="NCBI Taxonomy" id="52904"/>
    <lineage>
        <taxon>Eukaryota</taxon>
        <taxon>Metazoa</taxon>
        <taxon>Chordata</taxon>
        <taxon>Craniata</taxon>
        <taxon>Vertebrata</taxon>
        <taxon>Euteleostomi</taxon>
        <taxon>Actinopterygii</taxon>
        <taxon>Neopterygii</taxon>
        <taxon>Teleostei</taxon>
        <taxon>Neoteleostei</taxon>
        <taxon>Acanthomorphata</taxon>
        <taxon>Carangaria</taxon>
        <taxon>Pleuronectiformes</taxon>
        <taxon>Pleuronectoidei</taxon>
        <taxon>Scophthalmidae</taxon>
        <taxon>Scophthalmus</taxon>
    </lineage>
</organism>
<comment type="caution">
    <text evidence="2">The sequence shown here is derived from an EMBL/GenBank/DDBJ whole genome shotgun (WGS) entry which is preliminary data.</text>
</comment>
<accession>A0A6A4RXB4</accession>